<evidence type="ECO:0000256" key="1">
    <source>
        <dbReference type="SAM" id="MobiDB-lite"/>
    </source>
</evidence>
<protein>
    <recommendedName>
        <fullName evidence="4">Ubiquitin carboxyl-hydrolase</fullName>
    </recommendedName>
</protein>
<feature type="region of interest" description="Disordered" evidence="1">
    <location>
        <begin position="31"/>
        <end position="124"/>
    </location>
</feature>
<reference evidence="2" key="1">
    <citation type="submission" date="2022-10" db="EMBL/GenBank/DDBJ databases">
        <title>Genome sequence of Actinomyces israelii ATCC 10048.</title>
        <authorList>
            <person name="Watt R.M."/>
            <person name="Tong W.M."/>
        </authorList>
    </citation>
    <scope>NUCLEOTIDE SEQUENCE</scope>
    <source>
        <strain evidence="2">ATCC 10048</strain>
    </source>
</reference>
<accession>A0ABT4I8W9</accession>
<comment type="caution">
    <text evidence="2">The sequence shown here is derived from an EMBL/GenBank/DDBJ whole genome shotgun (WGS) entry which is preliminary data.</text>
</comment>
<sequence>MRRDRGRAIAAAVTVTAAVALAGLAALVLRGPSEPAGEPGITMTPAPPDARASSSSVPETTASPRAAASGAADTLGTADSPGAAPASPVVVPPPPPQDLSPDEPDNDADDLGKEPEDRDDGDGD</sequence>
<dbReference type="RefSeq" id="WP_268917464.1">
    <property type="nucleotide sequence ID" value="NZ_JAPTMY010000015.1"/>
</dbReference>
<evidence type="ECO:0000313" key="2">
    <source>
        <dbReference type="EMBL" id="MCZ0857971.1"/>
    </source>
</evidence>
<feature type="compositionally biased region" description="Low complexity" evidence="1">
    <location>
        <begin position="49"/>
        <end position="89"/>
    </location>
</feature>
<evidence type="ECO:0000313" key="3">
    <source>
        <dbReference type="Proteomes" id="UP001072034"/>
    </source>
</evidence>
<feature type="compositionally biased region" description="Acidic residues" evidence="1">
    <location>
        <begin position="100"/>
        <end position="109"/>
    </location>
</feature>
<proteinExistence type="predicted"/>
<evidence type="ECO:0008006" key="4">
    <source>
        <dbReference type="Google" id="ProtNLM"/>
    </source>
</evidence>
<gene>
    <name evidence="2" type="ORF">OHJ16_07920</name>
</gene>
<name>A0ABT4I8W9_9ACTO</name>
<dbReference type="EMBL" id="JAPTMY010000015">
    <property type="protein sequence ID" value="MCZ0857971.1"/>
    <property type="molecule type" value="Genomic_DNA"/>
</dbReference>
<organism evidence="2 3">
    <name type="scientific">Actinomyces israelii</name>
    <dbReference type="NCBI Taxonomy" id="1659"/>
    <lineage>
        <taxon>Bacteria</taxon>
        <taxon>Bacillati</taxon>
        <taxon>Actinomycetota</taxon>
        <taxon>Actinomycetes</taxon>
        <taxon>Actinomycetales</taxon>
        <taxon>Actinomycetaceae</taxon>
        <taxon>Actinomyces</taxon>
    </lineage>
</organism>
<dbReference type="Proteomes" id="UP001072034">
    <property type="component" value="Unassembled WGS sequence"/>
</dbReference>
<keyword evidence="3" id="KW-1185">Reference proteome</keyword>